<name>A0A381DJB6_9BACT</name>
<proteinExistence type="predicted"/>
<dbReference type="RefSeq" id="WP_161492228.1">
    <property type="nucleotide sequence ID" value="NZ_CP043427.1"/>
</dbReference>
<dbReference type="EMBL" id="UFVD01000001">
    <property type="protein sequence ID" value="SUX10768.1"/>
    <property type="molecule type" value="Genomic_DNA"/>
</dbReference>
<reference evidence="2 3" key="1">
    <citation type="submission" date="2018-06" db="EMBL/GenBank/DDBJ databases">
        <authorList>
            <consortium name="Pathogen Informatics"/>
            <person name="Doyle S."/>
        </authorList>
    </citation>
    <scope>NUCLEOTIDE SEQUENCE [LARGE SCALE GENOMIC DNA]</scope>
    <source>
        <strain evidence="2 3">NCTC12475</strain>
    </source>
</reference>
<keyword evidence="2" id="KW-0449">Lipoprotein</keyword>
<dbReference type="PROSITE" id="PS51257">
    <property type="entry name" value="PROKAR_LIPOPROTEIN"/>
    <property type="match status" value="1"/>
</dbReference>
<dbReference type="Pfam" id="PF03923">
    <property type="entry name" value="Lipoprotein_16"/>
    <property type="match status" value="1"/>
</dbReference>
<protein>
    <submittedName>
        <fullName evidence="2">Uncharacterized lipoprotein</fullName>
    </submittedName>
</protein>
<feature type="signal peptide" evidence="1">
    <location>
        <begin position="1"/>
        <end position="20"/>
    </location>
</feature>
<dbReference type="GeneID" id="93091397"/>
<accession>A0A381DJB6</accession>
<gene>
    <name evidence="2" type="ORF">NCTC12475_00975</name>
</gene>
<keyword evidence="1" id="KW-0732">Signal</keyword>
<organism evidence="2 3">
    <name type="scientific">Campylobacter sputorum subsp. sputorum</name>
    <dbReference type="NCBI Taxonomy" id="32024"/>
    <lineage>
        <taxon>Bacteria</taxon>
        <taxon>Pseudomonadati</taxon>
        <taxon>Campylobacterota</taxon>
        <taxon>Epsilonproteobacteria</taxon>
        <taxon>Campylobacterales</taxon>
        <taxon>Campylobacteraceae</taxon>
        <taxon>Campylobacter</taxon>
    </lineage>
</organism>
<evidence type="ECO:0000256" key="1">
    <source>
        <dbReference type="SAM" id="SignalP"/>
    </source>
</evidence>
<sequence>MKKVFTFILLLLFFTGCSQKGTVIILQPYTNSGNQIKINKEIFISKINDLRRNKGVIATILDSQGSTDEYVMLQNNLAQWVDSSLRSELASRGANISPNGTRVEVDILSLNATLQGYAKDNLKAEAKFEVRIYKDDGTTITKHISQSQSKFAPIHTGGAFDPFIWELLRDLVTKTANQILIQ</sequence>
<evidence type="ECO:0000313" key="3">
    <source>
        <dbReference type="Proteomes" id="UP000254920"/>
    </source>
</evidence>
<dbReference type="AlphaFoldDB" id="A0A381DJB6"/>
<dbReference type="Proteomes" id="UP000254920">
    <property type="component" value="Unassembled WGS sequence"/>
</dbReference>
<evidence type="ECO:0000313" key="2">
    <source>
        <dbReference type="EMBL" id="SUX10768.1"/>
    </source>
</evidence>
<keyword evidence="3" id="KW-1185">Reference proteome</keyword>
<dbReference type="STRING" id="32024.GCA_000788295_01779"/>
<feature type="chain" id="PRO_5016763521" evidence="1">
    <location>
        <begin position="21"/>
        <end position="182"/>
    </location>
</feature>
<dbReference type="InterPro" id="IPR005619">
    <property type="entry name" value="Uncharacterised_YajG"/>
</dbReference>